<evidence type="ECO:0000313" key="3">
    <source>
        <dbReference type="Proteomes" id="UP000823912"/>
    </source>
</evidence>
<dbReference type="InterPro" id="IPR036514">
    <property type="entry name" value="SGNH_hydro_sf"/>
</dbReference>
<evidence type="ECO:0000259" key="1">
    <source>
        <dbReference type="Pfam" id="PF13472"/>
    </source>
</evidence>
<reference evidence="2" key="2">
    <citation type="journal article" date="2021" name="PeerJ">
        <title>Extensive microbial diversity within the chicken gut microbiome revealed by metagenomics and culture.</title>
        <authorList>
            <person name="Gilroy R."/>
            <person name="Ravi A."/>
            <person name="Getino M."/>
            <person name="Pursley I."/>
            <person name="Horton D.L."/>
            <person name="Alikhan N.F."/>
            <person name="Baker D."/>
            <person name="Gharbi K."/>
            <person name="Hall N."/>
            <person name="Watson M."/>
            <person name="Adriaenssens E.M."/>
            <person name="Foster-Nyarko E."/>
            <person name="Jarju S."/>
            <person name="Secka A."/>
            <person name="Antonio M."/>
            <person name="Oren A."/>
            <person name="Chaudhuri R.R."/>
            <person name="La Ragione R."/>
            <person name="Hildebrand F."/>
            <person name="Pallen M.J."/>
        </authorList>
    </citation>
    <scope>NUCLEOTIDE SEQUENCE</scope>
    <source>
        <strain evidence="2">ChiSjej5B23-6657</strain>
    </source>
</reference>
<keyword evidence="2" id="KW-0378">Hydrolase</keyword>
<gene>
    <name evidence="2" type="ORF">IAA55_06085</name>
</gene>
<dbReference type="Gene3D" id="3.40.50.1110">
    <property type="entry name" value="SGNH hydrolase"/>
    <property type="match status" value="1"/>
</dbReference>
<proteinExistence type="predicted"/>
<dbReference type="Proteomes" id="UP000823912">
    <property type="component" value="Unassembled WGS sequence"/>
</dbReference>
<dbReference type="SUPFAM" id="SSF52266">
    <property type="entry name" value="SGNH hydrolase"/>
    <property type="match status" value="1"/>
</dbReference>
<organism evidence="2 3">
    <name type="scientific">Candidatus Pullilachnospira gallistercoris</name>
    <dbReference type="NCBI Taxonomy" id="2840911"/>
    <lineage>
        <taxon>Bacteria</taxon>
        <taxon>Bacillati</taxon>
        <taxon>Bacillota</taxon>
        <taxon>Clostridia</taxon>
        <taxon>Lachnospirales</taxon>
        <taxon>Lachnospiraceae</taxon>
        <taxon>Lachnospiraceae incertae sedis</taxon>
        <taxon>Candidatus Pullilachnospira</taxon>
    </lineage>
</organism>
<name>A0A9D1E9J2_9FIRM</name>
<protein>
    <submittedName>
        <fullName evidence="2">SGNH/GDSL hydrolase family protein</fullName>
    </submittedName>
</protein>
<dbReference type="EMBL" id="DVHM01000098">
    <property type="protein sequence ID" value="HIR70830.1"/>
    <property type="molecule type" value="Genomic_DNA"/>
</dbReference>
<evidence type="ECO:0000313" key="2">
    <source>
        <dbReference type="EMBL" id="HIR70830.1"/>
    </source>
</evidence>
<comment type="caution">
    <text evidence="2">The sequence shown here is derived from an EMBL/GenBank/DDBJ whole genome shotgun (WGS) entry which is preliminary data.</text>
</comment>
<dbReference type="InterPro" id="IPR013830">
    <property type="entry name" value="SGNH_hydro"/>
</dbReference>
<dbReference type="GO" id="GO:0016787">
    <property type="term" value="F:hydrolase activity"/>
    <property type="evidence" value="ECO:0007669"/>
    <property type="project" value="UniProtKB-KW"/>
</dbReference>
<sequence length="279" mass="31775">MKDKWGANRACAWFLLNTDIDEIDEYMADSEHPTGKGYLEWLTPFVEEKLVETWRLRVNIVPEYQPENVAKNAPNILTGKNIAYLGSSVTFGSASEGISFADYIAARNDTSYIKEAVPGTTLVDNGEQSYIQRMINNISPDEQVDLFVCQLSTNDASAGNPMGEISDSQNLEDFNTGTIIGALEYILTYVKQTWDCPIMFYTGTKYDSEAYGQMVEALKQLQGKYEFGIIDMWDDLDADISEYDEYMSDGIHPNRKGYLEWWTPFMEEKMIEYLTQEGQ</sequence>
<feature type="domain" description="SGNH hydrolase-type esterase" evidence="1">
    <location>
        <begin position="85"/>
        <end position="258"/>
    </location>
</feature>
<dbReference type="CDD" id="cd00229">
    <property type="entry name" value="SGNH_hydrolase"/>
    <property type="match status" value="1"/>
</dbReference>
<reference evidence="2" key="1">
    <citation type="submission" date="2020-10" db="EMBL/GenBank/DDBJ databases">
        <authorList>
            <person name="Gilroy R."/>
        </authorList>
    </citation>
    <scope>NUCLEOTIDE SEQUENCE</scope>
    <source>
        <strain evidence="2">ChiSjej5B23-6657</strain>
    </source>
</reference>
<dbReference type="AlphaFoldDB" id="A0A9D1E9J2"/>
<dbReference type="Pfam" id="PF13472">
    <property type="entry name" value="Lipase_GDSL_2"/>
    <property type="match status" value="1"/>
</dbReference>
<accession>A0A9D1E9J2</accession>